<dbReference type="GO" id="GO:0016787">
    <property type="term" value="F:hydrolase activity"/>
    <property type="evidence" value="ECO:0007669"/>
    <property type="project" value="UniProtKB-KW"/>
</dbReference>
<comment type="caution">
    <text evidence="2">The sequence shown here is derived from an EMBL/GenBank/DDBJ whole genome shotgun (WGS) entry which is preliminary data.</text>
</comment>
<keyword evidence="2" id="KW-0378">Hydrolase</keyword>
<proteinExistence type="predicted"/>
<dbReference type="AlphaFoldDB" id="A0A7V1LNH4"/>
<dbReference type="Proteomes" id="UP000886005">
    <property type="component" value="Unassembled WGS sequence"/>
</dbReference>
<dbReference type="EMBL" id="DRLD01000310">
    <property type="protein sequence ID" value="HED11241.1"/>
    <property type="molecule type" value="Genomic_DNA"/>
</dbReference>
<dbReference type="PANTHER" id="PTHR12277">
    <property type="entry name" value="ALPHA/BETA HYDROLASE DOMAIN-CONTAINING PROTEIN"/>
    <property type="match status" value="1"/>
</dbReference>
<dbReference type="InterPro" id="IPR029058">
    <property type="entry name" value="AB_hydrolase_fold"/>
</dbReference>
<dbReference type="SUPFAM" id="SSF53474">
    <property type="entry name" value="alpha/beta-Hydrolases"/>
    <property type="match status" value="1"/>
</dbReference>
<sequence>MKKTGISLLILLPFFIACQGLVERMAFFPDTADLIAPGDLPENVRELFIFPEEGIRLQSYFLADSASDKILIYFHGNAGNIGHRLADLQHIREMGVNVLGLSYRGYGASSGRPSEEGLYRDGQAAFDFTRDSLGFTENNIFLMGRSLGSTVAMHTARNKNLAGVILVSPLSSARDQAGVMGMGLISPLAGNAFNNLEKAVHLRCPLLIIHGTADTVIPIGLGRKLYNAITAPKRFITIKGAGHNNLSSPQYADAYWRAIGDFIAPDRDDAR</sequence>
<feature type="domain" description="Serine aminopeptidase S33" evidence="1">
    <location>
        <begin position="67"/>
        <end position="196"/>
    </location>
</feature>
<dbReference type="PROSITE" id="PS51257">
    <property type="entry name" value="PROKAR_LIPOPROTEIN"/>
    <property type="match status" value="1"/>
</dbReference>
<evidence type="ECO:0000313" key="2">
    <source>
        <dbReference type="EMBL" id="HED11241.1"/>
    </source>
</evidence>
<protein>
    <submittedName>
        <fullName evidence="2">Alpha/beta hydrolase</fullName>
    </submittedName>
</protein>
<evidence type="ECO:0000259" key="1">
    <source>
        <dbReference type="Pfam" id="PF12146"/>
    </source>
</evidence>
<name>A0A7V1LNH4_CALAY</name>
<gene>
    <name evidence="2" type="ORF">ENJ10_11185</name>
</gene>
<dbReference type="PANTHER" id="PTHR12277:SF81">
    <property type="entry name" value="PROTEIN ABHD13"/>
    <property type="match status" value="1"/>
</dbReference>
<organism evidence="2">
    <name type="scientific">Caldithrix abyssi</name>
    <dbReference type="NCBI Taxonomy" id="187145"/>
    <lineage>
        <taxon>Bacteria</taxon>
        <taxon>Pseudomonadati</taxon>
        <taxon>Calditrichota</taxon>
        <taxon>Calditrichia</taxon>
        <taxon>Calditrichales</taxon>
        <taxon>Calditrichaceae</taxon>
        <taxon>Caldithrix</taxon>
    </lineage>
</organism>
<dbReference type="Gene3D" id="3.40.50.1820">
    <property type="entry name" value="alpha/beta hydrolase"/>
    <property type="match status" value="1"/>
</dbReference>
<dbReference type="Pfam" id="PF12146">
    <property type="entry name" value="Hydrolase_4"/>
    <property type="match status" value="1"/>
</dbReference>
<reference evidence="2" key="1">
    <citation type="journal article" date="2020" name="mSystems">
        <title>Genome- and Community-Level Interaction Insights into Carbon Utilization and Element Cycling Functions of Hydrothermarchaeota in Hydrothermal Sediment.</title>
        <authorList>
            <person name="Zhou Z."/>
            <person name="Liu Y."/>
            <person name="Xu W."/>
            <person name="Pan J."/>
            <person name="Luo Z.H."/>
            <person name="Li M."/>
        </authorList>
    </citation>
    <scope>NUCLEOTIDE SEQUENCE [LARGE SCALE GENOMIC DNA]</scope>
    <source>
        <strain evidence="2">HyVt-456</strain>
    </source>
</reference>
<accession>A0A7V1LNH4</accession>
<dbReference type="InterPro" id="IPR022742">
    <property type="entry name" value="Hydrolase_4"/>
</dbReference>